<protein>
    <recommendedName>
        <fullName evidence="3">Dynein heavy chain tail domain-containing protein</fullName>
    </recommendedName>
</protein>
<comment type="caution">
    <text evidence="1">The sequence shown here is derived from an EMBL/GenBank/DDBJ whole genome shotgun (WGS) entry which is preliminary data.</text>
</comment>
<keyword evidence="2" id="KW-1185">Reference proteome</keyword>
<dbReference type="EMBL" id="CAJDYZ010006348">
    <property type="protein sequence ID" value="CAD1473270.1"/>
    <property type="molecule type" value="Genomic_DNA"/>
</dbReference>
<evidence type="ECO:0008006" key="3">
    <source>
        <dbReference type="Google" id="ProtNLM"/>
    </source>
</evidence>
<gene>
    <name evidence="1" type="ORF">MHI_LOCUS368550</name>
</gene>
<name>A0A6V7H1K2_9HYME</name>
<dbReference type="AlphaFoldDB" id="A0A6V7H1K2"/>
<proteinExistence type="predicted"/>
<organism evidence="1 2">
    <name type="scientific">Heterotrigona itama</name>
    <dbReference type="NCBI Taxonomy" id="395501"/>
    <lineage>
        <taxon>Eukaryota</taxon>
        <taxon>Metazoa</taxon>
        <taxon>Ecdysozoa</taxon>
        <taxon>Arthropoda</taxon>
        <taxon>Hexapoda</taxon>
        <taxon>Insecta</taxon>
        <taxon>Pterygota</taxon>
        <taxon>Neoptera</taxon>
        <taxon>Endopterygota</taxon>
        <taxon>Hymenoptera</taxon>
        <taxon>Apocrita</taxon>
        <taxon>Aculeata</taxon>
        <taxon>Apoidea</taxon>
        <taxon>Anthophila</taxon>
        <taxon>Apidae</taxon>
        <taxon>Heterotrigona</taxon>
    </lineage>
</organism>
<reference evidence="1" key="1">
    <citation type="submission" date="2020-07" db="EMBL/GenBank/DDBJ databases">
        <authorList>
            <person name="Nazaruddin N."/>
        </authorList>
    </citation>
    <scope>NUCLEOTIDE SEQUENCE</scope>
</reference>
<evidence type="ECO:0000313" key="1">
    <source>
        <dbReference type="EMBL" id="CAD1473270.1"/>
    </source>
</evidence>
<sequence length="198" mass="23134">MDKKEDERKEEDQRLEYMFNYLMLSRKLKADKWTKMLSTADFKDVITKFFGTASEMVLVLQLTPAGLLVPYLEITQSKRKQTYFLKREPQMVTEHNYKDLLIPGDMAPNPIEELAVLVEDAYVPILSNPKNHVGWPEIVRKDVKKQVYDLRSLIWQVKGKITGQTLLPMPMGIEEIINQQLRLDSPKLLQLKNNIEEI</sequence>
<accession>A0A6V7H1K2</accession>
<dbReference type="OrthoDB" id="447173at2759"/>
<evidence type="ECO:0000313" key="2">
    <source>
        <dbReference type="Proteomes" id="UP000752696"/>
    </source>
</evidence>
<feature type="non-terminal residue" evidence="1">
    <location>
        <position position="1"/>
    </location>
</feature>
<dbReference type="Proteomes" id="UP000752696">
    <property type="component" value="Unassembled WGS sequence"/>
</dbReference>